<evidence type="ECO:0000313" key="4">
    <source>
        <dbReference type="Proteomes" id="UP000016644"/>
    </source>
</evidence>
<organism evidence="3 4">
    <name type="scientific">Levilactobacillus brevis ATCC 14869 = DSM 20054</name>
    <dbReference type="NCBI Taxonomy" id="649758"/>
    <lineage>
        <taxon>Bacteria</taxon>
        <taxon>Bacillati</taxon>
        <taxon>Bacillota</taxon>
        <taxon>Bacilli</taxon>
        <taxon>Lactobacillales</taxon>
        <taxon>Lactobacillaceae</taxon>
        <taxon>Levilactobacillus</taxon>
    </lineage>
</organism>
<proteinExistence type="predicted"/>
<keyword evidence="1" id="KW-0732">Signal</keyword>
<dbReference type="EMBL" id="AWVK01000128">
    <property type="protein sequence ID" value="ERK40773.1"/>
    <property type="molecule type" value="Genomic_DNA"/>
</dbReference>
<dbReference type="AlphaFoldDB" id="U2QHI9"/>
<name>U2QHI9_LEVBR</name>
<evidence type="ECO:0000256" key="1">
    <source>
        <dbReference type="SAM" id="SignalP"/>
    </source>
</evidence>
<sequence>MKAIECVSGKGGATMTHKILKMLMLTALLAGIGTSSLTNAQADSTQKTTASATLVSGVNGGIKLDSAPDVSFSAQLTGNEIKDLAGAQTDDLQVTNAGSATGWNVKVAASAMTDADGQPLAGATYGFTTTAAKPLDENNNSTATANNLSFDGAGSGEQIAMQAAPKEGLGIWQGNYAKPQMTVPANAMGGVYTATLTWTLGNTPE</sequence>
<feature type="domain" description="WxL" evidence="2">
    <location>
        <begin position="57"/>
        <end position="204"/>
    </location>
</feature>
<dbReference type="InterPro" id="IPR027994">
    <property type="entry name" value="WxL_dom"/>
</dbReference>
<dbReference type="HOGENOM" id="CLU_067278_5_2_9"/>
<accession>U2QHI9</accession>
<protein>
    <recommendedName>
        <fullName evidence="2">WxL domain-containing protein</fullName>
    </recommendedName>
</protein>
<comment type="caution">
    <text evidence="3">The sequence shown here is derived from an EMBL/GenBank/DDBJ whole genome shotgun (WGS) entry which is preliminary data.</text>
</comment>
<feature type="signal peptide" evidence="1">
    <location>
        <begin position="1"/>
        <end position="40"/>
    </location>
</feature>
<gene>
    <name evidence="3" type="ORF">HMPREF0495_02595</name>
</gene>
<evidence type="ECO:0000259" key="2">
    <source>
        <dbReference type="Pfam" id="PF13731"/>
    </source>
</evidence>
<dbReference type="Proteomes" id="UP000016644">
    <property type="component" value="Unassembled WGS sequence"/>
</dbReference>
<reference evidence="3 4" key="1">
    <citation type="submission" date="2013-06" db="EMBL/GenBank/DDBJ databases">
        <authorList>
            <person name="Weinstock G."/>
            <person name="Sodergren E."/>
            <person name="Lobos E.A."/>
            <person name="Fulton L."/>
            <person name="Fulton R."/>
            <person name="Courtney L."/>
            <person name="Fronick C."/>
            <person name="O'Laughlin M."/>
            <person name="Godfrey J."/>
            <person name="Wilson R.M."/>
            <person name="Miner T."/>
            <person name="Farmer C."/>
            <person name="Delehaunty K."/>
            <person name="Cordes M."/>
            <person name="Minx P."/>
            <person name="Tomlinson C."/>
            <person name="Chen J."/>
            <person name="Wollam A."/>
            <person name="Pepin K.H."/>
            <person name="Bhonagiri V."/>
            <person name="Zhang X."/>
            <person name="Warren W."/>
            <person name="Mitreva M."/>
            <person name="Mardis E.R."/>
            <person name="Wilson R.K."/>
        </authorList>
    </citation>
    <scope>NUCLEOTIDE SEQUENCE [LARGE SCALE GENOMIC DNA]</scope>
    <source>
        <strain evidence="3 4">ATCC 14869</strain>
    </source>
</reference>
<dbReference type="PATRIC" id="fig|649758.3.peg.2316"/>
<feature type="chain" id="PRO_5038958857" description="WxL domain-containing protein" evidence="1">
    <location>
        <begin position="41"/>
        <end position="205"/>
    </location>
</feature>
<dbReference type="Pfam" id="PF13731">
    <property type="entry name" value="WxL"/>
    <property type="match status" value="1"/>
</dbReference>
<evidence type="ECO:0000313" key="3">
    <source>
        <dbReference type="EMBL" id="ERK40773.1"/>
    </source>
</evidence>